<feature type="domain" description="DUF6079" evidence="5">
    <location>
        <begin position="856"/>
        <end position="1019"/>
    </location>
</feature>
<evidence type="ECO:0000259" key="3">
    <source>
        <dbReference type="Pfam" id="PF26384"/>
    </source>
</evidence>
<evidence type="ECO:0000259" key="5">
    <source>
        <dbReference type="Pfam" id="PF26387"/>
    </source>
</evidence>
<evidence type="ECO:0008006" key="8">
    <source>
        <dbReference type="Google" id="ProtNLM"/>
    </source>
</evidence>
<dbReference type="AlphaFoldDB" id="A0A4S2FX81"/>
<dbReference type="Pfam" id="PF26385">
    <property type="entry name" value="DUF6079_4th"/>
    <property type="match status" value="1"/>
</dbReference>
<comment type="caution">
    <text evidence="6">The sequence shown here is derived from an EMBL/GenBank/DDBJ whole genome shotgun (WGS) entry which is preliminary data.</text>
</comment>
<feature type="domain" description="DUF6079" evidence="1">
    <location>
        <begin position="22"/>
        <end position="248"/>
    </location>
</feature>
<name>A0A4S2FX81_9BACT</name>
<dbReference type="InterPro" id="IPR058572">
    <property type="entry name" value="DUF6079_4th"/>
</dbReference>
<protein>
    <recommendedName>
        <fullName evidence="8">ATP-binding protein</fullName>
    </recommendedName>
</protein>
<feature type="domain" description="DUF6079" evidence="3">
    <location>
        <begin position="475"/>
        <end position="669"/>
    </location>
</feature>
<dbReference type="Pfam" id="PF26384">
    <property type="entry name" value="DUF6079_3rd"/>
    <property type="match status" value="1"/>
</dbReference>
<dbReference type="Pfam" id="PF19557">
    <property type="entry name" value="DUF6079_1st"/>
    <property type="match status" value="1"/>
</dbReference>
<evidence type="ECO:0000259" key="4">
    <source>
        <dbReference type="Pfam" id="PF26385"/>
    </source>
</evidence>
<proteinExistence type="predicted"/>
<dbReference type="EMBL" id="SRYD01000028">
    <property type="protein sequence ID" value="TGY73892.1"/>
    <property type="molecule type" value="Genomic_DNA"/>
</dbReference>
<organism evidence="6 7">
    <name type="scientific">Muribaculum intestinale</name>
    <dbReference type="NCBI Taxonomy" id="1796646"/>
    <lineage>
        <taxon>Bacteria</taxon>
        <taxon>Pseudomonadati</taxon>
        <taxon>Bacteroidota</taxon>
        <taxon>Bacteroidia</taxon>
        <taxon>Bacteroidales</taxon>
        <taxon>Muribaculaceae</taxon>
        <taxon>Muribaculum</taxon>
    </lineage>
</organism>
<dbReference type="InterPro" id="IPR058569">
    <property type="entry name" value="DUF6079_2nd"/>
</dbReference>
<dbReference type="InterPro" id="IPR045725">
    <property type="entry name" value="DUF6079_N"/>
</dbReference>
<dbReference type="InterPro" id="IPR058573">
    <property type="entry name" value="DUF6079_5th"/>
</dbReference>
<evidence type="ECO:0000313" key="7">
    <source>
        <dbReference type="Proteomes" id="UP000306630"/>
    </source>
</evidence>
<reference evidence="6 7" key="1">
    <citation type="submission" date="2019-04" db="EMBL/GenBank/DDBJ databases">
        <title>Microbes associate with the intestines of laboratory mice.</title>
        <authorList>
            <person name="Navarre W."/>
            <person name="Wong E."/>
            <person name="Huang K."/>
            <person name="Tropini C."/>
            <person name="Ng K."/>
            <person name="Yu B."/>
        </authorList>
    </citation>
    <scope>NUCLEOTIDE SEQUENCE [LARGE SCALE GENOMIC DNA]</scope>
    <source>
        <strain evidence="6 7">NM06_A21</strain>
    </source>
</reference>
<evidence type="ECO:0000313" key="6">
    <source>
        <dbReference type="EMBL" id="TGY73892.1"/>
    </source>
</evidence>
<dbReference type="InterPro" id="IPR058571">
    <property type="entry name" value="DUF6079_3rd"/>
</dbReference>
<sequence length="1218" mass="139897">MKYSELLHFEPITEVVKFDRLNDISYQESLVRTFVFSKEYEDTIIPFICSNLDYTTTVDTFGLQIVGNYGTGKSHLMSLFTLIAENPDYLSLVSNDKTRENLAKIAGKYNVLRFELGNSQELWSIVCYQIDKYLRSVGIDYSISNACPLEPYAVQLSRMMAHYEAKFPDKGFLLVIDEMLSYLKGRSASDKLNRDLAVLQALGQVSDHSKFRIVFGVQEVIYNSPEFQFAGDMLNKVNDRYKQITITKQEVKFVTEQRLLRKTDEQKAWIRNHLSQFTQFFNDLHANIEEYVDLFPVHPAFFDNFQLVQVKNGQREILKTLSSKFECLKGEDVPSTCPGLISYDSYWIDLTAPKMQTDPDVHRINEIMAIVSQKIDDNFVGVQAKKNHLAHRIANACAVKILQSSLSATNGVTAETLVDDLCWTDSTCFDREILQDVIDNTANKIVSATVGQYFEKNEFNQEYHLRIVGGINYEQKIKDYASQMTPEVKDQFFFNFLVEFLPIEIDQYRLGFPIWAHRIDWISHKTMIDGYIFMGNPNERSTTHPQQHFYIYFMPVFTESAKTRGNEEDSVYFVFDNISQEMKDYIALYAAAESLKASVDSSQKRFYESYINQYKNKLKQLFNTEFKENMEVYYRDEKQTLSPELLNGPSKEMVVSKITSFLLEDHFNTARPNYPKFTALRQPLTFGPQGNFDTHIKQAKQKIANPNQSISNGEAILHGLGLLHEGRLSIDHSIYARTIKDLLEQKGPNQVINRDEILECFWEATHSYRSKDYQIEADFEYLVLAAMVALGYIEIDVSGKIINAANIGEIVNCTKEDYYCFNCVRRPRGVDHAAMRELSLGISGVDLSAQIPDIESGALSRLLSDARQVAEKCARALHDISDGIQFQGIELISQSAAITLRTHLDRMKGIADRVASFNTVPKLKNFPFNADQIRETFSHLVDLDVIKNAQAIVNEFSPIISYLKQARQYIYDNAFVAEIDAAIREFEGLSPDETSKIAASRQRMTALKERYADWYIQEYKKNHITNIQEADRQRLLNSQKLAALKLATQSNYVAIEPKLAPWLVDIKMLRPAETITKTLMMATPYKDFNPREFKDKTLPNLDDLKTQLDDIFNFADAQYHLILTDANLMKNVDALNASQVQFLKEFKVKQITEQNFPLVIQIIQKLTHGINRISIKRDELFTLFNRPLTPDEIIEEFKNLVNGKLAGIDRSNARISLD</sequence>
<evidence type="ECO:0000259" key="2">
    <source>
        <dbReference type="Pfam" id="PF26383"/>
    </source>
</evidence>
<dbReference type="Proteomes" id="UP000306630">
    <property type="component" value="Unassembled WGS sequence"/>
</dbReference>
<feature type="domain" description="DUF6079" evidence="4">
    <location>
        <begin position="694"/>
        <end position="825"/>
    </location>
</feature>
<gene>
    <name evidence="6" type="ORF">E5333_08105</name>
</gene>
<dbReference type="Pfam" id="PF26387">
    <property type="entry name" value="DUF6079_5th"/>
    <property type="match status" value="1"/>
</dbReference>
<dbReference type="RefSeq" id="WP_135993298.1">
    <property type="nucleotide sequence ID" value="NZ_SRYD01000028.1"/>
</dbReference>
<feature type="domain" description="DUF6079" evidence="2">
    <location>
        <begin position="263"/>
        <end position="467"/>
    </location>
</feature>
<evidence type="ECO:0000259" key="1">
    <source>
        <dbReference type="Pfam" id="PF19557"/>
    </source>
</evidence>
<accession>A0A4S2FX81</accession>
<dbReference type="Pfam" id="PF26383">
    <property type="entry name" value="DUF6079_2nd"/>
    <property type="match status" value="1"/>
</dbReference>